<dbReference type="PANTHER" id="PTHR30007:SF0">
    <property type="entry name" value="TRANSPOSASE"/>
    <property type="match status" value="1"/>
</dbReference>
<evidence type="ECO:0000313" key="2">
    <source>
        <dbReference type="EMBL" id="XBV86151.1"/>
    </source>
</evidence>
<dbReference type="KEGG" id="dsc:ABOD76_07565"/>
<evidence type="ECO:0000259" key="1">
    <source>
        <dbReference type="Pfam" id="PF13586"/>
    </source>
</evidence>
<dbReference type="AlphaFoldDB" id="A0AAU7UCF3"/>
<dbReference type="RefSeq" id="WP_350244205.1">
    <property type="nucleotide sequence ID" value="NZ_CP158299.1"/>
</dbReference>
<proteinExistence type="predicted"/>
<dbReference type="EMBL" id="CP158299">
    <property type="protein sequence ID" value="XBV86151.1"/>
    <property type="molecule type" value="Genomic_DNA"/>
</dbReference>
<accession>A0AAU7UCF3</accession>
<organism evidence="2">
    <name type="scientific">Deinococcus sonorensis KR-87</name>
    <dbReference type="NCBI Taxonomy" id="694439"/>
    <lineage>
        <taxon>Bacteria</taxon>
        <taxon>Thermotogati</taxon>
        <taxon>Deinococcota</taxon>
        <taxon>Deinococci</taxon>
        <taxon>Deinococcales</taxon>
        <taxon>Deinococcaceae</taxon>
        <taxon>Deinococcus</taxon>
    </lineage>
</organism>
<dbReference type="InterPro" id="IPR025668">
    <property type="entry name" value="Tnp_DDE_dom"/>
</dbReference>
<reference evidence="2" key="1">
    <citation type="submission" date="2024-06" db="EMBL/GenBank/DDBJ databases">
        <title>Draft Genome Sequence of Deinococcus sonorensis Type Strain KR-87, a Biofilm Producing Representative of the Genus Deinococcus.</title>
        <authorList>
            <person name="Boren L.S."/>
            <person name="Grosso R.A."/>
            <person name="Hugenberg-Cox A.N."/>
            <person name="Hill J.T.E."/>
            <person name="Albert C.M."/>
            <person name="Tuohy J.M."/>
        </authorList>
    </citation>
    <scope>NUCLEOTIDE SEQUENCE</scope>
    <source>
        <strain evidence="2">KR-87</strain>
    </source>
</reference>
<dbReference type="Pfam" id="PF13586">
    <property type="entry name" value="DDE_Tnp_1_2"/>
    <property type="match status" value="1"/>
</dbReference>
<protein>
    <submittedName>
        <fullName evidence="2">Transposase</fullName>
    </submittedName>
</protein>
<sequence length="79" mass="9750">MEYPWWRQLERYAPEMLEAQGFDDTAFHMLPRRWVVERTFAWLGRNRRLAKDFEYLGKATETWCDLAMSRLLLRRLTRP</sequence>
<gene>
    <name evidence="2" type="ORF">ABOD76_07565</name>
</gene>
<name>A0AAU7UCF3_9DEIO</name>
<dbReference type="PANTHER" id="PTHR30007">
    <property type="entry name" value="PHP DOMAIN PROTEIN"/>
    <property type="match status" value="1"/>
</dbReference>
<feature type="domain" description="Transposase DDE" evidence="1">
    <location>
        <begin position="26"/>
        <end position="73"/>
    </location>
</feature>